<feature type="signal peptide" evidence="2">
    <location>
        <begin position="1"/>
        <end position="28"/>
    </location>
</feature>
<proteinExistence type="predicted"/>
<accession>A0A0G3BRT1</accession>
<keyword evidence="2" id="KW-0732">Signal</keyword>
<reference evidence="3 4" key="1">
    <citation type="submission" date="2015-05" db="EMBL/GenBank/DDBJ databases">
        <authorList>
            <person name="Tang B."/>
            <person name="Yu Y."/>
        </authorList>
    </citation>
    <scope>NUCLEOTIDE SEQUENCE [LARGE SCALE GENOMIC DNA]</scope>
    <source>
        <strain evidence="3 4">DSM 7029</strain>
    </source>
</reference>
<dbReference type="Proteomes" id="UP000035352">
    <property type="component" value="Chromosome"/>
</dbReference>
<keyword evidence="1" id="KW-0472">Membrane</keyword>
<dbReference type="AlphaFoldDB" id="A0A0G3BRT1"/>
<dbReference type="KEGG" id="pbh:AAW51_5431"/>
<feature type="chain" id="PRO_5005183822" evidence="2">
    <location>
        <begin position="29"/>
        <end position="145"/>
    </location>
</feature>
<evidence type="ECO:0000256" key="2">
    <source>
        <dbReference type="SAM" id="SignalP"/>
    </source>
</evidence>
<keyword evidence="1" id="KW-1133">Transmembrane helix</keyword>
<evidence type="ECO:0000313" key="3">
    <source>
        <dbReference type="EMBL" id="AKJ32122.1"/>
    </source>
</evidence>
<dbReference type="STRING" id="413882.AAW51_5431"/>
<dbReference type="EMBL" id="CP011371">
    <property type="protein sequence ID" value="AKJ32122.1"/>
    <property type="molecule type" value="Genomic_DNA"/>
</dbReference>
<protein>
    <submittedName>
        <fullName evidence="3">Uncharacterized protein</fullName>
    </submittedName>
</protein>
<organism evidence="3 4">
    <name type="scientific">Caldimonas brevitalea</name>
    <dbReference type="NCBI Taxonomy" id="413882"/>
    <lineage>
        <taxon>Bacteria</taxon>
        <taxon>Pseudomonadati</taxon>
        <taxon>Pseudomonadota</taxon>
        <taxon>Betaproteobacteria</taxon>
        <taxon>Burkholderiales</taxon>
        <taxon>Sphaerotilaceae</taxon>
        <taxon>Caldimonas</taxon>
    </lineage>
</organism>
<gene>
    <name evidence="3" type="ORF">AAW51_5431</name>
</gene>
<evidence type="ECO:0000256" key="1">
    <source>
        <dbReference type="SAM" id="Phobius"/>
    </source>
</evidence>
<keyword evidence="1" id="KW-0812">Transmembrane</keyword>
<feature type="transmembrane region" description="Helical" evidence="1">
    <location>
        <begin position="59"/>
        <end position="83"/>
    </location>
</feature>
<dbReference type="PATRIC" id="fig|413882.6.peg.5680"/>
<name>A0A0G3BRT1_9BURK</name>
<evidence type="ECO:0000313" key="4">
    <source>
        <dbReference type="Proteomes" id="UP000035352"/>
    </source>
</evidence>
<sequence length="145" mass="14311">MKQMSVRCSSRRLAAALAAQLLLVSALAAWRPAQAHPGASDASVLSALPVAVSVAAPAVVLSAGAALTVVAVEASAAGTVWVLERASDGARASVKLAGGASLAVGTAVTVVALSAGWVLSAAGRAIAFIPNEIGAALLYDQRLTR</sequence>
<feature type="transmembrane region" description="Helical" evidence="1">
    <location>
        <begin position="95"/>
        <end position="115"/>
    </location>
</feature>
<keyword evidence="4" id="KW-1185">Reference proteome</keyword>